<accession>A0A8H7Y5H1</accession>
<comment type="caution">
    <text evidence="2">The sequence shown here is derived from an EMBL/GenBank/DDBJ whole genome shotgun (WGS) entry which is preliminary data.</text>
</comment>
<sequence>MDNTTPTPTPTQNQNVVQPKKPDLMLPVGKRNWDLEQEGEIHSVAASGALLKSLRQSRERWLFHTFPKFSSKSRGNKASLADVTPLNHTIHTQGKCDLEIGPQKFEDTSFFAVHYLSSPASFSQPATSQNTVPNTASWHSNVPYGSPYTYTNAAPPPTSIQSNISSPQAQPGTPLNPLMNSLTADSVPNGLVYQVNLAASTNPILSNLLQLAAARRATPDQLQTLGLLIQSLPNIESSLAACDVPPAAEPLPPPTNSNHYRAQPPAKDFDLILEYRETPNERWIIPRGCYPVAVKSGSDILLTVCVVGKQETPSIPLSRVVQDPESPDNYDRPVTITLKNAPSNLWDTIMRWIGGHEKMELNKKYQDSLTPPQRLFLGLQLSSNESVLAQLQAASTQPFSMKTLKQGPTTHSRRPGRAKAGNTQRRTTATHQKPGSQPSEAAAKKSRIMQARFPPSTPIQCLSCKQGDVPLLLGGRYCRTCVESGKWKSDLAQSITPVQFVQSHLQSLQPTMPVTPAAPVTQDT</sequence>
<feature type="region of interest" description="Disordered" evidence="1">
    <location>
        <begin position="1"/>
        <end position="23"/>
    </location>
</feature>
<name>A0A8H7Y5H1_PSICU</name>
<feature type="compositionally biased region" description="Polar residues" evidence="1">
    <location>
        <begin position="421"/>
        <end position="439"/>
    </location>
</feature>
<feature type="compositionally biased region" description="Low complexity" evidence="1">
    <location>
        <begin position="1"/>
        <end position="19"/>
    </location>
</feature>
<evidence type="ECO:0000256" key="1">
    <source>
        <dbReference type="SAM" id="MobiDB-lite"/>
    </source>
</evidence>
<organism evidence="2">
    <name type="scientific">Psilocybe cubensis</name>
    <name type="common">Psychedelic mushroom</name>
    <name type="synonym">Stropharia cubensis</name>
    <dbReference type="NCBI Taxonomy" id="181762"/>
    <lineage>
        <taxon>Eukaryota</taxon>
        <taxon>Fungi</taxon>
        <taxon>Dikarya</taxon>
        <taxon>Basidiomycota</taxon>
        <taxon>Agaricomycotina</taxon>
        <taxon>Agaricomycetes</taxon>
        <taxon>Agaricomycetidae</taxon>
        <taxon>Agaricales</taxon>
        <taxon>Agaricineae</taxon>
        <taxon>Strophariaceae</taxon>
        <taxon>Psilocybe</taxon>
    </lineage>
</organism>
<dbReference type="AlphaFoldDB" id="A0A8H7Y5H1"/>
<gene>
    <name evidence="2" type="ORF">JR316_000609</name>
</gene>
<dbReference type="EMBL" id="JAFIQS010000001">
    <property type="protein sequence ID" value="KAG5173951.1"/>
    <property type="molecule type" value="Genomic_DNA"/>
</dbReference>
<proteinExistence type="predicted"/>
<reference evidence="2" key="1">
    <citation type="submission" date="2021-02" db="EMBL/GenBank/DDBJ databases">
        <title>Psilocybe cubensis genome.</title>
        <authorList>
            <person name="Mckernan K.J."/>
            <person name="Crawford S."/>
            <person name="Trippe A."/>
            <person name="Kane L.T."/>
            <person name="Mclaughlin S."/>
        </authorList>
    </citation>
    <scope>NUCLEOTIDE SEQUENCE [LARGE SCALE GENOMIC DNA]</scope>
    <source>
        <strain evidence="2">MGC-MH-2018</strain>
    </source>
</reference>
<dbReference type="OrthoDB" id="5338195at2759"/>
<feature type="region of interest" description="Disordered" evidence="1">
    <location>
        <begin position="398"/>
        <end position="446"/>
    </location>
</feature>
<evidence type="ECO:0000313" key="2">
    <source>
        <dbReference type="EMBL" id="KAG5173951.1"/>
    </source>
</evidence>
<protein>
    <submittedName>
        <fullName evidence="2">Uncharacterized protein</fullName>
    </submittedName>
</protein>